<feature type="region of interest" description="Disordered" evidence="1">
    <location>
        <begin position="1259"/>
        <end position="1294"/>
    </location>
</feature>
<feature type="region of interest" description="Disordered" evidence="1">
    <location>
        <begin position="1311"/>
        <end position="1365"/>
    </location>
</feature>
<dbReference type="Pfam" id="PF06912">
    <property type="entry name" value="DUF1275"/>
    <property type="match status" value="2"/>
</dbReference>
<feature type="transmembrane region" description="Helical" evidence="2">
    <location>
        <begin position="101"/>
        <end position="122"/>
    </location>
</feature>
<feature type="transmembrane region" description="Helical" evidence="2">
    <location>
        <begin position="384"/>
        <end position="405"/>
    </location>
</feature>
<dbReference type="Proteomes" id="UP001189429">
    <property type="component" value="Unassembled WGS sequence"/>
</dbReference>
<name>A0ABN9PJA7_9DINO</name>
<feature type="compositionally biased region" description="Gly residues" evidence="1">
    <location>
        <begin position="1324"/>
        <end position="1336"/>
    </location>
</feature>
<dbReference type="InterPro" id="IPR010699">
    <property type="entry name" value="DUF1275"/>
</dbReference>
<feature type="transmembrane region" description="Helical" evidence="2">
    <location>
        <begin position="509"/>
        <end position="528"/>
    </location>
</feature>
<gene>
    <name evidence="3" type="ORF">PCOR1329_LOCUS2393</name>
</gene>
<keyword evidence="2" id="KW-0472">Membrane</keyword>
<comment type="caution">
    <text evidence="3">The sequence shown here is derived from an EMBL/GenBank/DDBJ whole genome shotgun (WGS) entry which is preliminary data.</text>
</comment>
<keyword evidence="2" id="KW-1133">Transmembrane helix</keyword>
<proteinExistence type="predicted"/>
<feature type="transmembrane region" description="Helical" evidence="2">
    <location>
        <begin position="334"/>
        <end position="356"/>
    </location>
</feature>
<sequence length="1365" mass="144457">MPSTLQRSESLMISDEALGSIGEALDSRQFRAALQDRLAVLEAISSNSEKIGVHVSGLTLAICAGMVNAVAFAKFGTYVSHVSGSSTAIGLRQFGDQPGDVPTPALLVLDFIVGSTLCGLLIPKATLKIGKAPYSSALMILALIMASPIVMSGHGLLGAHLLALGCGLQNGLCSSWSGNVIRTTHMTGTGTDLGLAVGRIISRFLSKCRSFAPEDWEEHTADRNKVILMSLLLAGFIGGACLGSIAYNALKLWTLLMPSGLYCSLALVHDLYVHSQGETIQQSVALETQFERQLSGASEFQRQKSGESKQANLLGSIQDRLAVLEAISSNSEKIGVHVSGLTLAICAGMVNAVAFAKFGTYVSHVSGSSTAIGLRQFGDQPGDVPTPALLVLDFIVGSTLCGLLIPKATLKIGKAPYSSALMILALIMASPIVLSGHGLLGAHLLALGCGLQNGLCSSWSGNVIRTTHMTGTGTDLGLAVGRIISRFLSKCRSFAPEDWEEHTADRNKVILMSLLLAGFIGGACLGSIAYNALKLWTLLMPSGLYCSLALVHDLYVHSQGETIQQSVALETQFERQLSGASEFQRQKSGESKQANLLGPGCGGFPGRSANATSADPEPGGARRSVELCERWLGGAQLPPSPAERIPCLVHQQWKTTEDEGSLPQMIQAHQFRRRNPGCVHRFWSDEEIDRFVAEEFPDLLPASIWRQLEPIQRADLFRYAVVYRLGGFYADVDVECLKPLESWGLLPDTRLVAGYETGWHMDDDGQKAAGFSRFEQFEQWVFGAAPGHSALRRCLELFRERLEWDIETTVELTGPAVFSDAVKEFLRAEARRLGLPTSLARPRRGAAVVVQDGRAVRAPAEQAALRFPPPGLPQAGVLLLSAEEVSVPGFSAPGSITTRSLVRHGFMGVWKKDPPAPAAQLEWPPGPWPGCAVGDLALQADGGALVADVAALFGAAAGLLSDCSDPDCRETGSFSLRCGDGWNGSCEEFLESACALACRALEGEGGCRFWTAGASADSSGPSACWLLTTGDHLQLRQGFRSAPSSCAPPRAAALGIPWAESPARGAQVPRLVHRGCRHDPRLVLGGREVALFSDPISRQGYASFRDRLPGARHLLWTDADFSECARREFPAHAPAFDALPAELRAEAGRYCALHRFGGVYADLDYEARRDFHAEHLAGGGDATAYVAASPYGPPDDAVQASLLAGPRQHPLWRLAFAAAAAAPSSGGAAPLAALLRNWSAGPAGLAKVSVLRAACSTGPCGTRRWPGSERVPPAAAHPRGSRRRVGPVAGGGALERPRAAGLRCAGLAAPGRGAERVPRAARGARGGGRGARGGAGIAVKRQTPAGDALQVRAGERSPPPLWPAR</sequence>
<keyword evidence="2" id="KW-0812">Transmembrane</keyword>
<evidence type="ECO:0000313" key="4">
    <source>
        <dbReference type="Proteomes" id="UP001189429"/>
    </source>
</evidence>
<dbReference type="InterPro" id="IPR007577">
    <property type="entry name" value="GlycoTrfase_DXD_sugar-bd_CS"/>
</dbReference>
<evidence type="ECO:0000256" key="1">
    <source>
        <dbReference type="SAM" id="MobiDB-lite"/>
    </source>
</evidence>
<dbReference type="PANTHER" id="PTHR31834">
    <property type="entry name" value="INITIATION-SPECIFIC ALPHA-1,6-MANNOSYLTRANSFERASE"/>
    <property type="match status" value="1"/>
</dbReference>
<accession>A0ABN9PJA7</accession>
<keyword evidence="4" id="KW-1185">Reference proteome</keyword>
<feature type="transmembrane region" description="Helical" evidence="2">
    <location>
        <begin position="226"/>
        <end position="247"/>
    </location>
</feature>
<dbReference type="PANTHER" id="PTHR31834:SF1">
    <property type="entry name" value="INITIATION-SPECIFIC ALPHA-1,6-MANNOSYLTRANSFERASE"/>
    <property type="match status" value="1"/>
</dbReference>
<feature type="transmembrane region" description="Helical" evidence="2">
    <location>
        <begin position="51"/>
        <end position="73"/>
    </location>
</feature>
<evidence type="ECO:0000256" key="2">
    <source>
        <dbReference type="SAM" id="Phobius"/>
    </source>
</evidence>
<dbReference type="EMBL" id="CAUYUJ010000603">
    <property type="protein sequence ID" value="CAK0791523.1"/>
    <property type="molecule type" value="Genomic_DNA"/>
</dbReference>
<organism evidence="3 4">
    <name type="scientific">Prorocentrum cordatum</name>
    <dbReference type="NCBI Taxonomy" id="2364126"/>
    <lineage>
        <taxon>Eukaryota</taxon>
        <taxon>Sar</taxon>
        <taxon>Alveolata</taxon>
        <taxon>Dinophyceae</taxon>
        <taxon>Prorocentrales</taxon>
        <taxon>Prorocentraceae</taxon>
        <taxon>Prorocentrum</taxon>
    </lineage>
</organism>
<dbReference type="Gene3D" id="3.90.550.20">
    <property type="match status" value="2"/>
</dbReference>
<feature type="transmembrane region" description="Helical" evidence="2">
    <location>
        <begin position="417"/>
        <end position="434"/>
    </location>
</feature>
<dbReference type="InterPro" id="IPR039367">
    <property type="entry name" value="Och1-like"/>
</dbReference>
<dbReference type="SUPFAM" id="SSF53448">
    <property type="entry name" value="Nucleotide-diphospho-sugar transferases"/>
    <property type="match status" value="1"/>
</dbReference>
<dbReference type="InterPro" id="IPR029044">
    <property type="entry name" value="Nucleotide-diphossugar_trans"/>
</dbReference>
<feature type="transmembrane region" description="Helical" evidence="2">
    <location>
        <begin position="134"/>
        <end position="151"/>
    </location>
</feature>
<dbReference type="Pfam" id="PF04488">
    <property type="entry name" value="Gly_transf_sug"/>
    <property type="match status" value="1"/>
</dbReference>
<evidence type="ECO:0000313" key="3">
    <source>
        <dbReference type="EMBL" id="CAK0791523.1"/>
    </source>
</evidence>
<protein>
    <submittedName>
        <fullName evidence="3">Uncharacterized protein</fullName>
    </submittedName>
</protein>
<reference evidence="3" key="1">
    <citation type="submission" date="2023-10" db="EMBL/GenBank/DDBJ databases">
        <authorList>
            <person name="Chen Y."/>
            <person name="Shah S."/>
            <person name="Dougan E. K."/>
            <person name="Thang M."/>
            <person name="Chan C."/>
        </authorList>
    </citation>
    <scope>NUCLEOTIDE SEQUENCE [LARGE SCALE GENOMIC DNA]</scope>
</reference>